<name>A0A8J6T535_9DELT</name>
<organism evidence="1 2">
    <name type="scientific">Candidatus Desulfacyla euxinica</name>
    <dbReference type="NCBI Taxonomy" id="2841693"/>
    <lineage>
        <taxon>Bacteria</taxon>
        <taxon>Deltaproteobacteria</taxon>
        <taxon>Candidatus Desulfacyla</taxon>
    </lineage>
</organism>
<sequence>MQEKVVFDTHVYIGVFNAGLFQDEINGFNKVMYLVHPVLHELWIGAKGKKEVNHLISFGARFIELGRLVVPAASTQILIGKVCQKLRLSGKLNPSYPHIYNDVSIALLARQIGATVVTRNISDFEKIHKVVDFSFRDVSG</sequence>
<evidence type="ECO:0000313" key="2">
    <source>
        <dbReference type="Proteomes" id="UP000650524"/>
    </source>
</evidence>
<reference evidence="1 2" key="1">
    <citation type="submission" date="2020-08" db="EMBL/GenBank/DDBJ databases">
        <title>Bridging the membrane lipid divide: bacteria of the FCB group superphylum have the potential to synthesize archaeal ether lipids.</title>
        <authorList>
            <person name="Villanueva L."/>
            <person name="Von Meijenfeldt F.A.B."/>
            <person name="Westbye A.B."/>
            <person name="Yadav S."/>
            <person name="Hopmans E.C."/>
            <person name="Dutilh B.E."/>
            <person name="Sinninghe Damste J.S."/>
        </authorList>
    </citation>
    <scope>NUCLEOTIDE SEQUENCE [LARGE SCALE GENOMIC DNA]</scope>
    <source>
        <strain evidence="1">NIOZ-UU27</strain>
    </source>
</reference>
<dbReference type="Gene3D" id="3.40.50.1010">
    <property type="entry name" value="5'-nuclease"/>
    <property type="match status" value="1"/>
</dbReference>
<protein>
    <recommendedName>
        <fullName evidence="3">PIN domain-containing protein</fullName>
    </recommendedName>
</protein>
<comment type="caution">
    <text evidence="1">The sequence shown here is derived from an EMBL/GenBank/DDBJ whole genome shotgun (WGS) entry which is preliminary data.</text>
</comment>
<evidence type="ECO:0000313" key="1">
    <source>
        <dbReference type="EMBL" id="MBC8179255.1"/>
    </source>
</evidence>
<dbReference type="AlphaFoldDB" id="A0A8J6T535"/>
<dbReference type="Proteomes" id="UP000650524">
    <property type="component" value="Unassembled WGS sequence"/>
</dbReference>
<dbReference type="EMBL" id="JACNJD010000363">
    <property type="protein sequence ID" value="MBC8179255.1"/>
    <property type="molecule type" value="Genomic_DNA"/>
</dbReference>
<evidence type="ECO:0008006" key="3">
    <source>
        <dbReference type="Google" id="ProtNLM"/>
    </source>
</evidence>
<accession>A0A8J6T535</accession>
<dbReference type="InterPro" id="IPR029060">
    <property type="entry name" value="PIN-like_dom_sf"/>
</dbReference>
<gene>
    <name evidence="1" type="ORF">H8E19_17775</name>
</gene>
<proteinExistence type="predicted"/>
<dbReference type="SUPFAM" id="SSF88723">
    <property type="entry name" value="PIN domain-like"/>
    <property type="match status" value="1"/>
</dbReference>